<sequence length="129" mass="13096">MIKAPATFEYRPGRRTAAVGAVVAIGAAGLMGLVAGTATAAPPGRCAENLNVRAEPDAAAPVVALCRARSETRLGATRGGYVELTDLGGWAALQYVSTAETAVSGPVPNTPDQNVALTPTPKPRSEIRG</sequence>
<protein>
    <recommendedName>
        <fullName evidence="4">SH3 domain-containing protein</fullName>
    </recommendedName>
</protein>
<name>A0ABS9TIC0_9PSEU</name>
<evidence type="ECO:0000313" key="3">
    <source>
        <dbReference type="Proteomes" id="UP001299970"/>
    </source>
</evidence>
<gene>
    <name evidence="2" type="ORF">MMF94_21600</name>
</gene>
<dbReference type="Proteomes" id="UP001299970">
    <property type="component" value="Unassembled WGS sequence"/>
</dbReference>
<dbReference type="RefSeq" id="WP_241038947.1">
    <property type="nucleotide sequence ID" value="NZ_BAAAJF010000004.1"/>
</dbReference>
<evidence type="ECO:0000313" key="2">
    <source>
        <dbReference type="EMBL" id="MCH6168295.1"/>
    </source>
</evidence>
<evidence type="ECO:0008006" key="4">
    <source>
        <dbReference type="Google" id="ProtNLM"/>
    </source>
</evidence>
<evidence type="ECO:0000256" key="1">
    <source>
        <dbReference type="SAM" id="MobiDB-lite"/>
    </source>
</evidence>
<accession>A0ABS9TIC0</accession>
<reference evidence="2 3" key="1">
    <citation type="submission" date="2022-03" db="EMBL/GenBank/DDBJ databases">
        <title>Pseudonocardia alaer sp. nov., a novel actinomycete isolated from reed forest soil.</title>
        <authorList>
            <person name="Wang L."/>
        </authorList>
    </citation>
    <scope>NUCLEOTIDE SEQUENCE [LARGE SCALE GENOMIC DNA]</scope>
    <source>
        <strain evidence="2 3">Y-16303</strain>
    </source>
</reference>
<dbReference type="EMBL" id="JAKXMK010000019">
    <property type="protein sequence ID" value="MCH6168295.1"/>
    <property type="molecule type" value="Genomic_DNA"/>
</dbReference>
<proteinExistence type="predicted"/>
<feature type="region of interest" description="Disordered" evidence="1">
    <location>
        <begin position="104"/>
        <end position="129"/>
    </location>
</feature>
<keyword evidence="3" id="KW-1185">Reference proteome</keyword>
<comment type="caution">
    <text evidence="2">The sequence shown here is derived from an EMBL/GenBank/DDBJ whole genome shotgun (WGS) entry which is preliminary data.</text>
</comment>
<organism evidence="2 3">
    <name type="scientific">Pseudonocardia alaniniphila</name>
    <dbReference type="NCBI Taxonomy" id="75291"/>
    <lineage>
        <taxon>Bacteria</taxon>
        <taxon>Bacillati</taxon>
        <taxon>Actinomycetota</taxon>
        <taxon>Actinomycetes</taxon>
        <taxon>Pseudonocardiales</taxon>
        <taxon>Pseudonocardiaceae</taxon>
        <taxon>Pseudonocardia</taxon>
    </lineage>
</organism>